<feature type="coiled-coil region" evidence="1">
    <location>
        <begin position="56"/>
        <end position="116"/>
    </location>
</feature>
<keyword evidence="1" id="KW-0175">Coiled coil</keyword>
<evidence type="ECO:0000313" key="3">
    <source>
        <dbReference type="EMBL" id="QJA92164.1"/>
    </source>
</evidence>
<dbReference type="EMBL" id="MT143043">
    <property type="protein sequence ID" value="QJA92164.1"/>
    <property type="molecule type" value="Genomic_DNA"/>
</dbReference>
<feature type="region of interest" description="Disordered" evidence="2">
    <location>
        <begin position="202"/>
        <end position="236"/>
    </location>
</feature>
<accession>A0A6M3LFR3</accession>
<organism evidence="3">
    <name type="scientific">viral metagenome</name>
    <dbReference type="NCBI Taxonomy" id="1070528"/>
    <lineage>
        <taxon>unclassified sequences</taxon>
        <taxon>metagenomes</taxon>
        <taxon>organismal metagenomes</taxon>
    </lineage>
</organism>
<name>A0A6M3LFR3_9ZZZZ</name>
<feature type="compositionally biased region" description="Pro residues" evidence="2">
    <location>
        <begin position="135"/>
        <end position="144"/>
    </location>
</feature>
<sequence>MAEEPNVVQPEVEPEKKPEVEALAQQMGWDPDYDGDDRKDAKTFILDGVKINREKFRKYDRSLKSLQSEVSEAKRANQDFAKFAEEERERAVKSARAELKREIKDAAESGDAEKAEKLLGQMTELEDSYRRTPAKQPPQQPPVPTDMVEFLEEQKDWMEKSEPATLFFAHKAQQMAKYHPNDHMTALNETLKEVKKEFPELFKSGRKAPRMHNDETAGGVSKPSSGNGKVRWEDLPSEAKEACKRMEKQIPNFTKERFLKSFDLDEYSALKRKQERI</sequence>
<proteinExistence type="predicted"/>
<dbReference type="AlphaFoldDB" id="A0A6M3LFR3"/>
<evidence type="ECO:0000256" key="2">
    <source>
        <dbReference type="SAM" id="MobiDB-lite"/>
    </source>
</evidence>
<reference evidence="3" key="1">
    <citation type="submission" date="2020-03" db="EMBL/GenBank/DDBJ databases">
        <title>The deep terrestrial virosphere.</title>
        <authorList>
            <person name="Holmfeldt K."/>
            <person name="Nilsson E."/>
            <person name="Simone D."/>
            <person name="Lopez-Fernandez M."/>
            <person name="Wu X."/>
            <person name="de Brujin I."/>
            <person name="Lundin D."/>
            <person name="Andersson A."/>
            <person name="Bertilsson S."/>
            <person name="Dopson M."/>
        </authorList>
    </citation>
    <scope>NUCLEOTIDE SEQUENCE</scope>
    <source>
        <strain evidence="3">MM415B04834</strain>
    </source>
</reference>
<gene>
    <name evidence="3" type="ORF">MM415B04834_0006</name>
</gene>
<feature type="region of interest" description="Disordered" evidence="2">
    <location>
        <begin position="122"/>
        <end position="145"/>
    </location>
</feature>
<evidence type="ECO:0000256" key="1">
    <source>
        <dbReference type="SAM" id="Coils"/>
    </source>
</evidence>
<protein>
    <submittedName>
        <fullName evidence="3">Uncharacterized protein</fullName>
    </submittedName>
</protein>